<keyword evidence="4" id="KW-0249">Electron transport</keyword>
<feature type="transmembrane region" description="Helical" evidence="7">
    <location>
        <begin position="23"/>
        <end position="45"/>
    </location>
</feature>
<dbReference type="OrthoDB" id="9814708at2"/>
<organism evidence="9 10">
    <name type="scientific">Hydromonas duriensis</name>
    <dbReference type="NCBI Taxonomy" id="1527608"/>
    <lineage>
        <taxon>Bacteria</taxon>
        <taxon>Pseudomonadati</taxon>
        <taxon>Pseudomonadota</taxon>
        <taxon>Betaproteobacteria</taxon>
        <taxon>Burkholderiales</taxon>
        <taxon>Burkholderiaceae</taxon>
        <taxon>Hydromonas</taxon>
    </lineage>
</organism>
<dbReference type="PROSITE" id="PS51007">
    <property type="entry name" value="CYTC"/>
    <property type="match status" value="1"/>
</dbReference>
<keyword evidence="3 6" id="KW-0479">Metal-binding</keyword>
<dbReference type="SUPFAM" id="SSF46626">
    <property type="entry name" value="Cytochrome c"/>
    <property type="match status" value="1"/>
</dbReference>
<dbReference type="AlphaFoldDB" id="A0A4R6YAF1"/>
<dbReference type="EMBL" id="SNZE01000003">
    <property type="protein sequence ID" value="TDR32528.1"/>
    <property type="molecule type" value="Genomic_DNA"/>
</dbReference>
<dbReference type="InterPro" id="IPR002323">
    <property type="entry name" value="Cyt_CIE"/>
</dbReference>
<dbReference type="InterPro" id="IPR009056">
    <property type="entry name" value="Cyt_c-like_dom"/>
</dbReference>
<keyword evidence="1" id="KW-0813">Transport</keyword>
<sequence>MTQSQQPLHTPHDETEQLDAKSALSVAGVAFGLAAAPLVLLYLLAQAINPSTATTGENMSAAAIADRLRPVAGFELVPAVKGPQTGQQVFEGLCTSCHTAGTNGAPKIGANGDWAPRIGKGYDMLFQHAVQGFNQMPARGGNPKLSDLEIGRAIVYMTGKSGGHFPEPVDPAAKGAAADATKK</sequence>
<protein>
    <submittedName>
        <fullName evidence="9">Cytochrome c5</fullName>
    </submittedName>
</protein>
<name>A0A4R6YAF1_9BURK</name>
<keyword evidence="7" id="KW-1133">Transmembrane helix</keyword>
<comment type="caution">
    <text evidence="9">The sequence shown here is derived from an EMBL/GenBank/DDBJ whole genome shotgun (WGS) entry which is preliminary data.</text>
</comment>
<dbReference type="GO" id="GO:0005506">
    <property type="term" value="F:iron ion binding"/>
    <property type="evidence" value="ECO:0007669"/>
    <property type="project" value="InterPro"/>
</dbReference>
<keyword evidence="2 6" id="KW-0349">Heme</keyword>
<proteinExistence type="predicted"/>
<evidence type="ECO:0000313" key="10">
    <source>
        <dbReference type="Proteomes" id="UP000294480"/>
    </source>
</evidence>
<evidence type="ECO:0000256" key="5">
    <source>
        <dbReference type="ARBA" id="ARBA00023004"/>
    </source>
</evidence>
<evidence type="ECO:0000313" key="9">
    <source>
        <dbReference type="EMBL" id="TDR32528.1"/>
    </source>
</evidence>
<dbReference type="GO" id="GO:0009055">
    <property type="term" value="F:electron transfer activity"/>
    <property type="evidence" value="ECO:0007669"/>
    <property type="project" value="InterPro"/>
</dbReference>
<dbReference type="PANTHER" id="PTHR40942">
    <property type="match status" value="1"/>
</dbReference>
<gene>
    <name evidence="9" type="ORF">DFR44_10341</name>
</gene>
<accession>A0A4R6YAF1</accession>
<dbReference type="Proteomes" id="UP000294480">
    <property type="component" value="Unassembled WGS sequence"/>
</dbReference>
<dbReference type="GO" id="GO:0020037">
    <property type="term" value="F:heme binding"/>
    <property type="evidence" value="ECO:0007669"/>
    <property type="project" value="InterPro"/>
</dbReference>
<dbReference type="Gene3D" id="1.10.760.10">
    <property type="entry name" value="Cytochrome c-like domain"/>
    <property type="match status" value="1"/>
</dbReference>
<evidence type="ECO:0000256" key="6">
    <source>
        <dbReference type="PROSITE-ProRule" id="PRU00433"/>
    </source>
</evidence>
<keyword evidence="5 6" id="KW-0408">Iron</keyword>
<evidence type="ECO:0000256" key="7">
    <source>
        <dbReference type="SAM" id="Phobius"/>
    </source>
</evidence>
<evidence type="ECO:0000256" key="3">
    <source>
        <dbReference type="ARBA" id="ARBA00022723"/>
    </source>
</evidence>
<evidence type="ECO:0000256" key="4">
    <source>
        <dbReference type="ARBA" id="ARBA00022982"/>
    </source>
</evidence>
<dbReference type="Pfam" id="PF13442">
    <property type="entry name" value="Cytochrome_CBB3"/>
    <property type="match status" value="1"/>
</dbReference>
<keyword evidence="7" id="KW-0472">Membrane</keyword>
<evidence type="ECO:0000256" key="2">
    <source>
        <dbReference type="ARBA" id="ARBA00022617"/>
    </source>
</evidence>
<evidence type="ECO:0000256" key="1">
    <source>
        <dbReference type="ARBA" id="ARBA00022448"/>
    </source>
</evidence>
<keyword evidence="7" id="KW-0812">Transmembrane</keyword>
<reference evidence="9 10" key="1">
    <citation type="submission" date="2019-03" db="EMBL/GenBank/DDBJ databases">
        <title>Genomic Encyclopedia of Type Strains, Phase IV (KMG-IV): sequencing the most valuable type-strain genomes for metagenomic binning, comparative biology and taxonomic classification.</title>
        <authorList>
            <person name="Goeker M."/>
        </authorList>
    </citation>
    <scope>NUCLEOTIDE SEQUENCE [LARGE SCALE GENOMIC DNA]</scope>
    <source>
        <strain evidence="9 10">DSM 102852</strain>
    </source>
</reference>
<dbReference type="RefSeq" id="WP_133619078.1">
    <property type="nucleotide sequence ID" value="NZ_SNZE01000003.1"/>
</dbReference>
<evidence type="ECO:0000259" key="8">
    <source>
        <dbReference type="PROSITE" id="PS51007"/>
    </source>
</evidence>
<feature type="domain" description="Cytochrome c" evidence="8">
    <location>
        <begin position="81"/>
        <end position="161"/>
    </location>
</feature>
<dbReference type="PRINTS" id="PR00607">
    <property type="entry name" value="CYTCHROMECIE"/>
</dbReference>
<keyword evidence="10" id="KW-1185">Reference proteome</keyword>
<dbReference type="PANTHER" id="PTHR40942:SF4">
    <property type="entry name" value="CYTOCHROME C5"/>
    <property type="match status" value="1"/>
</dbReference>
<dbReference type="InterPro" id="IPR036909">
    <property type="entry name" value="Cyt_c-like_dom_sf"/>
</dbReference>